<dbReference type="PANTHER" id="PTHR35908:SF1">
    <property type="entry name" value="CONSERVED PROTEIN"/>
    <property type="match status" value="1"/>
</dbReference>
<dbReference type="Pfam" id="PF18029">
    <property type="entry name" value="Glyoxalase_6"/>
    <property type="match status" value="1"/>
</dbReference>
<dbReference type="PANTHER" id="PTHR35908">
    <property type="entry name" value="HYPOTHETICAL FUSION PROTEIN"/>
    <property type="match status" value="1"/>
</dbReference>
<dbReference type="EMBL" id="BSTX01000004">
    <property type="protein sequence ID" value="GLZ80361.1"/>
    <property type="molecule type" value="Genomic_DNA"/>
</dbReference>
<evidence type="ECO:0000259" key="1">
    <source>
        <dbReference type="PROSITE" id="PS51819"/>
    </source>
</evidence>
<feature type="domain" description="VOC" evidence="1">
    <location>
        <begin position="2"/>
        <end position="127"/>
    </location>
</feature>
<dbReference type="AlphaFoldDB" id="A0A9W6WC91"/>
<sequence>MRVSDIVIDCPDPAALARFYSGLLSGPTTGGIAGEIVREEDDWVTVDLGGGPRLAFQLAPGHVPPAWPDPSRPQQFHLDLEVDDIDEARALAETLGARFVEEHVGERGYGFVVMIDPAGHPFCLCRTE</sequence>
<dbReference type="Gene3D" id="3.10.180.10">
    <property type="entry name" value="2,3-Dihydroxybiphenyl 1,2-Dioxygenase, domain 1"/>
    <property type="match status" value="1"/>
</dbReference>
<dbReference type="InterPro" id="IPR037523">
    <property type="entry name" value="VOC_core"/>
</dbReference>
<dbReference type="PROSITE" id="PS51819">
    <property type="entry name" value="VOC"/>
    <property type="match status" value="1"/>
</dbReference>
<dbReference type="RefSeq" id="WP_285665521.1">
    <property type="nucleotide sequence ID" value="NZ_BSTX01000004.1"/>
</dbReference>
<name>A0A9W6WC91_9ACTN</name>
<evidence type="ECO:0000313" key="2">
    <source>
        <dbReference type="EMBL" id="GLZ80361.1"/>
    </source>
</evidence>
<dbReference type="Proteomes" id="UP001165079">
    <property type="component" value="Unassembled WGS sequence"/>
</dbReference>
<proteinExistence type="predicted"/>
<keyword evidence="3" id="KW-1185">Reference proteome</keyword>
<reference evidence="2" key="1">
    <citation type="submission" date="2023-03" db="EMBL/GenBank/DDBJ databases">
        <title>Actinorhabdospora filicis NBRC 111898.</title>
        <authorList>
            <person name="Ichikawa N."/>
            <person name="Sato H."/>
            <person name="Tonouchi N."/>
        </authorList>
    </citation>
    <scope>NUCLEOTIDE SEQUENCE</scope>
    <source>
        <strain evidence="2">NBRC 111898</strain>
    </source>
</reference>
<comment type="caution">
    <text evidence="2">The sequence shown here is derived from an EMBL/GenBank/DDBJ whole genome shotgun (WGS) entry which is preliminary data.</text>
</comment>
<evidence type="ECO:0000313" key="3">
    <source>
        <dbReference type="Proteomes" id="UP001165079"/>
    </source>
</evidence>
<gene>
    <name evidence="2" type="ORF">Afil01_51680</name>
</gene>
<dbReference type="SUPFAM" id="SSF54593">
    <property type="entry name" value="Glyoxalase/Bleomycin resistance protein/Dihydroxybiphenyl dioxygenase"/>
    <property type="match status" value="1"/>
</dbReference>
<accession>A0A9W6WC91</accession>
<dbReference type="CDD" id="cd06587">
    <property type="entry name" value="VOC"/>
    <property type="match status" value="1"/>
</dbReference>
<dbReference type="InterPro" id="IPR041581">
    <property type="entry name" value="Glyoxalase_6"/>
</dbReference>
<organism evidence="2 3">
    <name type="scientific">Actinorhabdospora filicis</name>
    <dbReference type="NCBI Taxonomy" id="1785913"/>
    <lineage>
        <taxon>Bacteria</taxon>
        <taxon>Bacillati</taxon>
        <taxon>Actinomycetota</taxon>
        <taxon>Actinomycetes</taxon>
        <taxon>Micromonosporales</taxon>
        <taxon>Micromonosporaceae</taxon>
        <taxon>Actinorhabdospora</taxon>
    </lineage>
</organism>
<protein>
    <submittedName>
        <fullName evidence="2">Glyoxalase</fullName>
    </submittedName>
</protein>
<dbReference type="InterPro" id="IPR029068">
    <property type="entry name" value="Glyas_Bleomycin-R_OHBP_Dase"/>
</dbReference>